<dbReference type="OMA" id="QEADANM"/>
<dbReference type="eggNOG" id="ENOG502S9NE">
    <property type="taxonomic scope" value="Eukaryota"/>
</dbReference>
<feature type="coiled-coil region" evidence="1">
    <location>
        <begin position="79"/>
        <end position="113"/>
    </location>
</feature>
<dbReference type="InParanoid" id="K3WEH8"/>
<accession>K3WEH8</accession>
<evidence type="ECO:0000256" key="1">
    <source>
        <dbReference type="SAM" id="Coils"/>
    </source>
</evidence>
<evidence type="ECO:0000259" key="2">
    <source>
        <dbReference type="Pfam" id="PF10338"/>
    </source>
</evidence>
<sequence>MAKSMRSKIKRKFRTELRKKIGVPHLQVQEAKIQENLKKALESQAGGKSVFELKKLMGGGAAPVAVTDGGMDVDNASSLAKTEAELLNEEALAAKAKEKKKEAKKLANKRRKKKFVHFHTLRKKGV</sequence>
<name>K3WEH8_GLOUD</name>
<evidence type="ECO:0000313" key="3">
    <source>
        <dbReference type="EnsemblProtists" id="PYU1_T003369"/>
    </source>
</evidence>
<evidence type="ECO:0000313" key="4">
    <source>
        <dbReference type="Proteomes" id="UP000019132"/>
    </source>
</evidence>
<dbReference type="Pfam" id="PF10338">
    <property type="entry name" value="YBL028C_N"/>
    <property type="match status" value="1"/>
</dbReference>
<dbReference type="EMBL" id="GL376603">
    <property type="status" value="NOT_ANNOTATED_CDS"/>
    <property type="molecule type" value="Genomic_DNA"/>
</dbReference>
<proteinExistence type="predicted"/>
<keyword evidence="1" id="KW-0175">Coiled coil</keyword>
<reference evidence="4" key="1">
    <citation type="journal article" date="2010" name="Genome Biol.">
        <title>Genome sequence of the necrotrophic plant pathogen Pythium ultimum reveals original pathogenicity mechanisms and effector repertoire.</title>
        <authorList>
            <person name="Levesque C.A."/>
            <person name="Brouwer H."/>
            <person name="Cano L."/>
            <person name="Hamilton J.P."/>
            <person name="Holt C."/>
            <person name="Huitema E."/>
            <person name="Raffaele S."/>
            <person name="Robideau G.P."/>
            <person name="Thines M."/>
            <person name="Win J."/>
            <person name="Zerillo M.M."/>
            <person name="Beakes G.W."/>
            <person name="Boore J.L."/>
            <person name="Busam D."/>
            <person name="Dumas B."/>
            <person name="Ferriera S."/>
            <person name="Fuerstenberg S.I."/>
            <person name="Gachon C.M."/>
            <person name="Gaulin E."/>
            <person name="Govers F."/>
            <person name="Grenville-Briggs L."/>
            <person name="Horner N."/>
            <person name="Hostetler J."/>
            <person name="Jiang R.H."/>
            <person name="Johnson J."/>
            <person name="Krajaejun T."/>
            <person name="Lin H."/>
            <person name="Meijer H.J."/>
            <person name="Moore B."/>
            <person name="Morris P."/>
            <person name="Phuntmart V."/>
            <person name="Puiu D."/>
            <person name="Shetty J."/>
            <person name="Stajich J.E."/>
            <person name="Tripathy S."/>
            <person name="Wawra S."/>
            <person name="van West P."/>
            <person name="Whitty B.R."/>
            <person name="Coutinho P.M."/>
            <person name="Henrissat B."/>
            <person name="Martin F."/>
            <person name="Thomas P.D."/>
            <person name="Tyler B.M."/>
            <person name="De Vries R.P."/>
            <person name="Kamoun S."/>
            <person name="Yandell M."/>
            <person name="Tisserat N."/>
            <person name="Buell C.R."/>
        </authorList>
    </citation>
    <scope>NUCLEOTIDE SEQUENCE</scope>
    <source>
        <strain evidence="4">DAOM:BR144</strain>
    </source>
</reference>
<dbReference type="InterPro" id="IPR019434">
    <property type="entry name" value="DUF2423"/>
</dbReference>
<dbReference type="EnsemblProtists" id="PYU1_T003369">
    <property type="protein sequence ID" value="PYU1_T003369"/>
    <property type="gene ID" value="PYU1_G003359"/>
</dbReference>
<feature type="domain" description="DUF2423" evidence="2">
    <location>
        <begin position="1"/>
        <end position="44"/>
    </location>
</feature>
<dbReference type="VEuPathDB" id="FungiDB:PYU1_G003359"/>
<dbReference type="AlphaFoldDB" id="K3WEH8"/>
<reference evidence="3" key="3">
    <citation type="submission" date="2015-02" db="UniProtKB">
        <authorList>
            <consortium name="EnsemblProtists"/>
        </authorList>
    </citation>
    <scope>IDENTIFICATION</scope>
    <source>
        <strain evidence="3">DAOM BR144</strain>
    </source>
</reference>
<protein>
    <recommendedName>
        <fullName evidence="2">DUF2423 domain-containing protein</fullName>
    </recommendedName>
</protein>
<dbReference type="HOGENOM" id="CLU_2054027_0_0_1"/>
<reference evidence="4" key="2">
    <citation type="submission" date="2010-04" db="EMBL/GenBank/DDBJ databases">
        <authorList>
            <person name="Buell R."/>
            <person name="Hamilton J."/>
            <person name="Hostetler J."/>
        </authorList>
    </citation>
    <scope>NUCLEOTIDE SEQUENCE [LARGE SCALE GENOMIC DNA]</scope>
    <source>
        <strain evidence="4">DAOM:BR144</strain>
    </source>
</reference>
<organism evidence="3 4">
    <name type="scientific">Globisporangium ultimum (strain ATCC 200006 / CBS 805.95 / DAOM BR144)</name>
    <name type="common">Pythium ultimum</name>
    <dbReference type="NCBI Taxonomy" id="431595"/>
    <lineage>
        <taxon>Eukaryota</taxon>
        <taxon>Sar</taxon>
        <taxon>Stramenopiles</taxon>
        <taxon>Oomycota</taxon>
        <taxon>Peronosporomycetes</taxon>
        <taxon>Pythiales</taxon>
        <taxon>Pythiaceae</taxon>
        <taxon>Globisporangium</taxon>
    </lineage>
</organism>
<dbReference type="Proteomes" id="UP000019132">
    <property type="component" value="Unassembled WGS sequence"/>
</dbReference>
<keyword evidence="4" id="KW-1185">Reference proteome</keyword>